<gene>
    <name evidence="2" type="ORF">D2962_14460</name>
</gene>
<evidence type="ECO:0000259" key="1">
    <source>
        <dbReference type="Pfam" id="PF09820"/>
    </source>
</evidence>
<dbReference type="PANTHER" id="PTHR34825:SF1">
    <property type="entry name" value="AAA-ATPASE-LIKE DOMAIN-CONTAINING PROTEIN"/>
    <property type="match status" value="1"/>
</dbReference>
<evidence type="ECO:0000313" key="3">
    <source>
        <dbReference type="Proteomes" id="UP000280960"/>
    </source>
</evidence>
<sequence>MKGIPIGIDDFRDLKESNGYFVDKSLFIKEVIDDISKVKLITRPRRFGKTLNISMLRYFFEKTDEDLSCLFKDLKIWREGDTYTSQQGQYPVVNLSFKDVKDMTFDECFENIKHVIGREFRRHKYLLDCKDIDEFDKEMYTEIKNEKADKIRLKNSLYLLTSLLREYYKKDVIVLIDEYDTPINQGYICGYYEEIIDFMRNFLGGGLKGNPSLKTAVITGIYRVAKESIFSGFNNIEVSSILQNSFADKFGFTEKEVEDLLKYYNMYSEINDVKAWYNGYVFGDDTVIYNPWSILNFVKQKKLQPYWVNTSSNDIIRNIITRTGSNVKEKLQILMEGGKLKDITINTDTNFRQILYTNITSEDVLWSLLLVSGYLKMENMHLEKGRTKCDITIPDMEITVLFEDIISSWFRNREVSPDKVKELLSNLTDGDIEKFKEDFEYLVRKTFSYFDVGEDAAENFYHAFILGLLVNLDGKYRIKSNAESGDGRPDVIIIPNDPSKKGVVMEFKTAKSGQESVMEEKATDALEQISKMNYSDELKYSGVNEVVEIAIVFYRKKTYIKHNIKRI</sequence>
<dbReference type="PANTHER" id="PTHR34825">
    <property type="entry name" value="CONSERVED PROTEIN, WITH A WEAK D-GALACTARATE DEHYDRATASE/ALTRONATE HYDROLASE DOMAIN"/>
    <property type="match status" value="1"/>
</dbReference>
<dbReference type="InterPro" id="IPR012547">
    <property type="entry name" value="PDDEXK_9"/>
</dbReference>
<feature type="domain" description="AAA-ATPase-like" evidence="1">
    <location>
        <begin position="5"/>
        <end position="230"/>
    </location>
</feature>
<protein>
    <submittedName>
        <fullName evidence="2">AAA family ATPase</fullName>
    </submittedName>
</protein>
<dbReference type="AlphaFoldDB" id="A0A3G2RBC7"/>
<dbReference type="SUPFAM" id="SSF52540">
    <property type="entry name" value="P-loop containing nucleoside triphosphate hydrolases"/>
    <property type="match status" value="1"/>
</dbReference>
<dbReference type="EMBL" id="CP033169">
    <property type="protein sequence ID" value="AYO32318.1"/>
    <property type="molecule type" value="Genomic_DNA"/>
</dbReference>
<keyword evidence="3" id="KW-1185">Reference proteome</keyword>
<dbReference type="Proteomes" id="UP000280960">
    <property type="component" value="Chromosome"/>
</dbReference>
<dbReference type="Pfam" id="PF08011">
    <property type="entry name" value="PDDEXK_9"/>
    <property type="match status" value="1"/>
</dbReference>
<organism evidence="2 3">
    <name type="scientific">Biomaibacter acetigenes</name>
    <dbReference type="NCBI Taxonomy" id="2316383"/>
    <lineage>
        <taxon>Bacteria</taxon>
        <taxon>Bacillati</taxon>
        <taxon>Bacillota</taxon>
        <taxon>Clostridia</taxon>
        <taxon>Thermosediminibacterales</taxon>
        <taxon>Tepidanaerobacteraceae</taxon>
        <taxon>Biomaibacter</taxon>
    </lineage>
</organism>
<dbReference type="KEGG" id="bacg:D2962_14460"/>
<evidence type="ECO:0000313" key="2">
    <source>
        <dbReference type="EMBL" id="AYO32318.1"/>
    </source>
</evidence>
<name>A0A3G2RBC7_9FIRM</name>
<accession>A0A3G2RBC7</accession>
<dbReference type="InterPro" id="IPR018631">
    <property type="entry name" value="AAA-ATPase-like_dom"/>
</dbReference>
<dbReference type="Pfam" id="PF09820">
    <property type="entry name" value="AAA-ATPase_like"/>
    <property type="match status" value="1"/>
</dbReference>
<reference evidence="2 3" key="1">
    <citation type="submission" date="2018-10" db="EMBL/GenBank/DDBJ databases">
        <authorList>
            <person name="Zhang X."/>
        </authorList>
    </citation>
    <scope>NUCLEOTIDE SEQUENCE [LARGE SCALE GENOMIC DNA]</scope>
    <source>
        <strain evidence="2 3">SK-G1</strain>
    </source>
</reference>
<proteinExistence type="predicted"/>
<dbReference type="InterPro" id="IPR027417">
    <property type="entry name" value="P-loop_NTPase"/>
</dbReference>